<evidence type="ECO:0000256" key="10">
    <source>
        <dbReference type="ARBA" id="ARBA00061433"/>
    </source>
</evidence>
<evidence type="ECO:0000256" key="4">
    <source>
        <dbReference type="ARBA" id="ARBA00022727"/>
    </source>
</evidence>
<feature type="domain" description="Ribose-phosphate pyrophosphokinase N-terminal" evidence="13">
    <location>
        <begin position="5"/>
        <end position="119"/>
    </location>
</feature>
<feature type="binding site" evidence="11">
    <location>
        <position position="193"/>
    </location>
    <ligand>
        <name>D-ribose 5-phosphate</name>
        <dbReference type="ChEBI" id="CHEBI:78346"/>
    </ligand>
</feature>
<dbReference type="PATRIC" id="fig|859192.6.peg.49"/>
<evidence type="ECO:0000256" key="9">
    <source>
        <dbReference type="ARBA" id="ARBA00049535"/>
    </source>
</evidence>
<comment type="pathway">
    <text evidence="11">Metabolic intermediate biosynthesis; 5-phospho-alpha-D-ribose 1-diphosphate biosynthesis; 5-phospho-alpha-D-ribose 1-diphosphate from D-ribose 5-phosphate (route I): step 1/1.</text>
</comment>
<keyword evidence="1 11" id="KW-0963">Cytoplasm</keyword>
<dbReference type="InterPro" id="IPR000836">
    <property type="entry name" value="PRTase_dom"/>
</dbReference>
<evidence type="ECO:0000256" key="11">
    <source>
        <dbReference type="HAMAP-Rule" id="MF_00583"/>
    </source>
</evidence>
<dbReference type="InterPro" id="IPR037514">
    <property type="entry name" value="Rib-P_diPkinase_arc"/>
</dbReference>
<comment type="similarity">
    <text evidence="10 11">Belongs to the ribose-phosphate pyrophosphokinase family. Class III (archaeal) subfamily.</text>
</comment>
<feature type="binding site" evidence="11">
    <location>
        <position position="168"/>
    </location>
    <ligand>
        <name>Mg(2+)</name>
        <dbReference type="ChEBI" id="CHEBI:18420"/>
        <label>2</label>
    </ligand>
</feature>
<name>S2EQW0_9ARCH</name>
<accession>S2EQW0</accession>
<comment type="cofactor">
    <cofactor evidence="11">
        <name>Mg(2+)</name>
        <dbReference type="ChEBI" id="CHEBI:18420"/>
    </cofactor>
    <text evidence="11">Binds 2 Mg(2+) ions per subunit.</text>
</comment>
<dbReference type="SUPFAM" id="SSF53271">
    <property type="entry name" value="PRTase-like"/>
    <property type="match status" value="1"/>
</dbReference>
<dbReference type="EMBL" id="AHJG01000009">
    <property type="protein sequence ID" value="EPA06837.1"/>
    <property type="molecule type" value="Genomic_DNA"/>
</dbReference>
<gene>
    <name evidence="11 14" type="primary">prs</name>
    <name evidence="14" type="ORF">BG20_I0999</name>
</gene>
<evidence type="ECO:0000259" key="12">
    <source>
        <dbReference type="Pfam" id="PF00156"/>
    </source>
</evidence>
<evidence type="ECO:0000256" key="5">
    <source>
        <dbReference type="ARBA" id="ARBA00022741"/>
    </source>
</evidence>
<dbReference type="HAMAP" id="MF_00583_A">
    <property type="entry name" value="RibP_PPkinase_A"/>
    <property type="match status" value="1"/>
</dbReference>
<feature type="binding site" evidence="11">
    <location>
        <begin position="95"/>
        <end position="96"/>
    </location>
    <ligand>
        <name>ATP</name>
        <dbReference type="ChEBI" id="CHEBI:30616"/>
    </ligand>
</feature>
<keyword evidence="8 11" id="KW-0460">Magnesium</keyword>
<dbReference type="Pfam" id="PF13793">
    <property type="entry name" value="Pribosyltran_N"/>
    <property type="match status" value="1"/>
</dbReference>
<feature type="binding site" evidence="11">
    <location>
        <begin position="37"/>
        <end position="39"/>
    </location>
    <ligand>
        <name>ATP</name>
        <dbReference type="ChEBI" id="CHEBI:30616"/>
    </ligand>
</feature>
<dbReference type="GO" id="GO:0006164">
    <property type="term" value="P:purine nucleotide biosynthetic process"/>
    <property type="evidence" value="ECO:0007669"/>
    <property type="project" value="TreeGrafter"/>
</dbReference>
<keyword evidence="6 11" id="KW-0418">Kinase</keyword>
<dbReference type="AlphaFoldDB" id="S2EQW0"/>
<dbReference type="EC" id="2.7.6.1" evidence="11"/>
<dbReference type="Pfam" id="PF00156">
    <property type="entry name" value="Pribosyltran"/>
    <property type="match status" value="1"/>
</dbReference>
<sequence>MTKFTVISGSSSEDLAKKVAKKLRANLIKSQLKIFPDGESKITLNEKPQKNKIIVIQSTYPPVDEKLIQTLAIISKAKEYGTEVIVVIPYMGYARQDREFLPGEVITMKVIANLFKSVGTSKIIVVDIHSLLGLKYFKIKTKNVSAIPDLAKYISKLKLKNPLVVSPDKGGKDRAKEFAKILNVEYIFLDKERNRKTGKVKIKSTNFDQIAGRDLILVDDMISTGGSIIKATEFLKKQKCNRVFVACTHALLRNDAENKIKKAGVTKIISTNTIPGNTSLVDISGMIVKAII</sequence>
<comment type="caution">
    <text evidence="11">Lacks conserved residue(s) required for the propagation of feature annotation.</text>
</comment>
<dbReference type="Gene3D" id="3.40.50.2020">
    <property type="match status" value="2"/>
</dbReference>
<dbReference type="GO" id="GO:0000287">
    <property type="term" value="F:magnesium ion binding"/>
    <property type="evidence" value="ECO:0007669"/>
    <property type="project" value="UniProtKB-UniRule"/>
</dbReference>
<keyword evidence="4 11" id="KW-0545">Nucleotide biosynthesis</keyword>
<dbReference type="GO" id="GO:0004749">
    <property type="term" value="F:ribose phosphate diphosphokinase activity"/>
    <property type="evidence" value="ECO:0007669"/>
    <property type="project" value="UniProtKB-UniRule"/>
</dbReference>
<dbReference type="PANTHER" id="PTHR10210">
    <property type="entry name" value="RIBOSE-PHOSPHATE DIPHOSPHOKINASE FAMILY MEMBER"/>
    <property type="match status" value="1"/>
</dbReference>
<dbReference type="InterPro" id="IPR005946">
    <property type="entry name" value="Rib-P_diPkinase"/>
</dbReference>
<evidence type="ECO:0000256" key="1">
    <source>
        <dbReference type="ARBA" id="ARBA00022490"/>
    </source>
</evidence>
<evidence type="ECO:0000256" key="2">
    <source>
        <dbReference type="ARBA" id="ARBA00022679"/>
    </source>
</evidence>
<dbReference type="InterPro" id="IPR029099">
    <property type="entry name" value="Pribosyltran_N"/>
</dbReference>
<evidence type="ECO:0000259" key="13">
    <source>
        <dbReference type="Pfam" id="PF13793"/>
    </source>
</evidence>
<dbReference type="GO" id="GO:0005524">
    <property type="term" value="F:ATP binding"/>
    <property type="evidence" value="ECO:0007669"/>
    <property type="project" value="UniProtKB-KW"/>
</dbReference>
<feature type="binding site" evidence="11">
    <location>
        <position position="129"/>
    </location>
    <ligand>
        <name>Mg(2+)</name>
        <dbReference type="ChEBI" id="CHEBI:18420"/>
        <label>1</label>
    </ligand>
</feature>
<dbReference type="OrthoDB" id="371997at2157"/>
<dbReference type="GO" id="GO:0006015">
    <property type="term" value="P:5-phosphoribose 1-diphosphate biosynthetic process"/>
    <property type="evidence" value="ECO:0007669"/>
    <property type="project" value="UniProtKB-UniRule"/>
</dbReference>
<keyword evidence="15" id="KW-1185">Reference proteome</keyword>
<comment type="caution">
    <text evidence="14">The sequence shown here is derived from an EMBL/GenBank/DDBJ whole genome shotgun (WGS) entry which is preliminary data.</text>
</comment>
<dbReference type="GO" id="GO:0005737">
    <property type="term" value="C:cytoplasm"/>
    <property type="evidence" value="ECO:0007669"/>
    <property type="project" value="UniProtKB-SubCell"/>
</dbReference>
<proteinExistence type="inferred from homology"/>
<dbReference type="RefSeq" id="WP_010189500.1">
    <property type="nucleotide sequence ID" value="NZ_AHJG01000009.1"/>
</dbReference>
<dbReference type="GO" id="GO:0002189">
    <property type="term" value="C:ribose phosphate diphosphokinase complex"/>
    <property type="evidence" value="ECO:0007669"/>
    <property type="project" value="TreeGrafter"/>
</dbReference>
<evidence type="ECO:0000313" key="15">
    <source>
        <dbReference type="Proteomes" id="UP000014065"/>
    </source>
</evidence>
<feature type="active site" evidence="11">
    <location>
        <position position="191"/>
    </location>
</feature>
<dbReference type="GO" id="GO:0016301">
    <property type="term" value="F:kinase activity"/>
    <property type="evidence" value="ECO:0007669"/>
    <property type="project" value="UniProtKB-KW"/>
</dbReference>
<keyword evidence="5 11" id="KW-0547">Nucleotide-binding</keyword>
<keyword evidence="3 11" id="KW-0479">Metal-binding</keyword>
<organism evidence="14 15">
    <name type="scientific">Candidatus Nitrosarchaeum limnium BG20</name>
    <dbReference type="NCBI Taxonomy" id="859192"/>
    <lineage>
        <taxon>Archaea</taxon>
        <taxon>Nitrososphaerota</taxon>
        <taxon>Nitrososphaeria</taxon>
        <taxon>Nitrosopumilales</taxon>
        <taxon>Nitrosopumilaceae</taxon>
        <taxon>Nitrosarchaeum</taxon>
    </lineage>
</organism>
<dbReference type="NCBIfam" id="TIGR01251">
    <property type="entry name" value="ribP_PPkin"/>
    <property type="match status" value="1"/>
</dbReference>
<feature type="binding site" evidence="11">
    <location>
        <position position="219"/>
    </location>
    <ligand>
        <name>D-ribose 5-phosphate</name>
        <dbReference type="ChEBI" id="CHEBI:78346"/>
    </ligand>
</feature>
<comment type="function">
    <text evidence="11">Involved in the biosynthesis of the central metabolite phospho-alpha-D-ribosyl-1-pyrophosphate (PRPP) via the transfer of pyrophosphoryl group from ATP to 1-hydroxyl of ribose-5-phosphate (Rib-5-P).</text>
</comment>
<evidence type="ECO:0000256" key="8">
    <source>
        <dbReference type="ARBA" id="ARBA00022842"/>
    </source>
</evidence>
<comment type="subcellular location">
    <subcellularLocation>
        <location evidence="11">Cytoplasm</location>
    </subcellularLocation>
</comment>
<comment type="catalytic activity">
    <reaction evidence="9 11">
        <text>D-ribose 5-phosphate + ATP = 5-phospho-alpha-D-ribose 1-diphosphate + AMP + H(+)</text>
        <dbReference type="Rhea" id="RHEA:15609"/>
        <dbReference type="ChEBI" id="CHEBI:15378"/>
        <dbReference type="ChEBI" id="CHEBI:30616"/>
        <dbReference type="ChEBI" id="CHEBI:58017"/>
        <dbReference type="ChEBI" id="CHEBI:78346"/>
        <dbReference type="ChEBI" id="CHEBI:456215"/>
        <dbReference type="EC" id="2.7.6.1"/>
    </reaction>
</comment>
<dbReference type="InterPro" id="IPR029057">
    <property type="entry name" value="PRTase-like"/>
</dbReference>
<evidence type="ECO:0000256" key="7">
    <source>
        <dbReference type="ARBA" id="ARBA00022840"/>
    </source>
</evidence>
<dbReference type="SMART" id="SM01400">
    <property type="entry name" value="Pribosyltran_N"/>
    <property type="match status" value="1"/>
</dbReference>
<evidence type="ECO:0000256" key="6">
    <source>
        <dbReference type="ARBA" id="ARBA00022777"/>
    </source>
</evidence>
<evidence type="ECO:0000256" key="3">
    <source>
        <dbReference type="ARBA" id="ARBA00022723"/>
    </source>
</evidence>
<evidence type="ECO:0000313" key="14">
    <source>
        <dbReference type="EMBL" id="EPA06837.1"/>
    </source>
</evidence>
<keyword evidence="2 11" id="KW-0808">Transferase</keyword>
<dbReference type="CDD" id="cd06223">
    <property type="entry name" value="PRTases_typeI"/>
    <property type="match status" value="1"/>
</dbReference>
<protein>
    <recommendedName>
        <fullName evidence="11">Ribose-phosphate pyrophosphokinase</fullName>
        <shortName evidence="11">RPPK</shortName>
        <ecNumber evidence="11">2.7.6.1</ecNumber>
    </recommendedName>
    <alternativeName>
        <fullName evidence="11">5-phospho-D-ribosyl alpha-1-diphosphate synthase</fullName>
    </alternativeName>
    <alternativeName>
        <fullName evidence="11">Phosphoribosyl diphosphate synthase</fullName>
    </alternativeName>
    <alternativeName>
        <fullName evidence="11">Phosphoribosyl pyrophosphate synthase</fullName>
        <shortName evidence="11">P-Rib-PP synthase</shortName>
        <shortName evidence="11">PRPP synthase</shortName>
        <shortName evidence="11">PRPPase</shortName>
    </alternativeName>
</protein>
<reference evidence="14 15" key="1">
    <citation type="journal article" date="2012" name="J. Bacteriol.">
        <title>Genome Sequence of "Candidatus Nitrosoarchaeum limnia" BG20, a Low-Salinity Ammonia-Oxidizing Archaeon from the San Francisco Bay Estuary.</title>
        <authorList>
            <person name="Mosier A.C."/>
            <person name="Allen E.E."/>
            <person name="Kim M."/>
            <person name="Ferriera S."/>
            <person name="Francis C.A."/>
        </authorList>
    </citation>
    <scope>NUCLEOTIDE SEQUENCE [LARGE SCALE GENOMIC DNA]</scope>
    <source>
        <strain evidence="14 15">BG20</strain>
    </source>
</reference>
<dbReference type="Proteomes" id="UP000014065">
    <property type="component" value="Unassembled WGS sequence"/>
</dbReference>
<dbReference type="UniPathway" id="UPA00087">
    <property type="reaction ID" value="UER00172"/>
</dbReference>
<dbReference type="FunFam" id="3.40.50.2020:FF:000074">
    <property type="entry name" value="Ribose-phosphate pyrophosphokinase"/>
    <property type="match status" value="1"/>
</dbReference>
<keyword evidence="7 11" id="KW-0067">ATP-binding</keyword>
<feature type="domain" description="Phosphoribosyltransferase" evidence="12">
    <location>
        <begin position="149"/>
        <end position="273"/>
    </location>
</feature>
<dbReference type="PANTHER" id="PTHR10210:SF32">
    <property type="entry name" value="RIBOSE-PHOSPHATE PYROPHOSPHOKINASE 2"/>
    <property type="match status" value="1"/>
</dbReference>